<dbReference type="SUPFAM" id="SSF52266">
    <property type="entry name" value="SGNH hydrolase"/>
    <property type="match status" value="1"/>
</dbReference>
<evidence type="ECO:0000313" key="1">
    <source>
        <dbReference type="EnsemblMetazoa" id="BGLB018600-PA"/>
    </source>
</evidence>
<proteinExistence type="predicted"/>
<dbReference type="Proteomes" id="UP000076420">
    <property type="component" value="Unassembled WGS sequence"/>
</dbReference>
<dbReference type="KEGG" id="bgt:106072904"/>
<dbReference type="EnsemblMetazoa" id="BGLB018600-RA">
    <property type="protein sequence ID" value="BGLB018600-PA"/>
    <property type="gene ID" value="BGLB018600"/>
</dbReference>
<dbReference type="AlphaFoldDB" id="A0A2C9KFD2"/>
<gene>
    <name evidence="1" type="primary">106072904</name>
</gene>
<dbReference type="VEuPathDB" id="VectorBase:BGLAX_031702"/>
<reference evidence="1" key="1">
    <citation type="submission" date="2020-05" db="UniProtKB">
        <authorList>
            <consortium name="EnsemblMetazoa"/>
        </authorList>
    </citation>
    <scope>IDENTIFICATION</scope>
    <source>
        <strain evidence="1">BB02</strain>
    </source>
</reference>
<name>A0A2C9KFD2_BIOGL</name>
<accession>A0A2C9KFD2</accession>
<protein>
    <submittedName>
        <fullName evidence="1">Uncharacterized protein</fullName>
    </submittedName>
</protein>
<evidence type="ECO:0000313" key="2">
    <source>
        <dbReference type="Proteomes" id="UP000076420"/>
    </source>
</evidence>
<dbReference type="STRING" id="6526.A0A2C9KFD2"/>
<sequence length="154" mass="17177">MTKRAPMSTSSVSSNFKVTKVFSPIFQELANATWPKCIWLATHMPTILQTTTSYMQQPPEILAYNEAIKVVLAKQKVPVMDWTQLTANVMGMDNIHYGKGVNDVKAGILLNLLLELRHNSTWMLEKQIPGDVTTTHKTTATTTRQTAAETTLRG</sequence>
<dbReference type="VEuPathDB" id="VectorBase:BGLB018600"/>
<organism evidence="1 2">
    <name type="scientific">Biomphalaria glabrata</name>
    <name type="common">Bloodfluke planorb</name>
    <name type="synonym">Freshwater snail</name>
    <dbReference type="NCBI Taxonomy" id="6526"/>
    <lineage>
        <taxon>Eukaryota</taxon>
        <taxon>Metazoa</taxon>
        <taxon>Spiralia</taxon>
        <taxon>Lophotrochozoa</taxon>
        <taxon>Mollusca</taxon>
        <taxon>Gastropoda</taxon>
        <taxon>Heterobranchia</taxon>
        <taxon>Euthyneura</taxon>
        <taxon>Panpulmonata</taxon>
        <taxon>Hygrophila</taxon>
        <taxon>Lymnaeoidea</taxon>
        <taxon>Planorbidae</taxon>
        <taxon>Biomphalaria</taxon>
    </lineage>
</organism>